<dbReference type="Gene3D" id="1.10.357.10">
    <property type="entry name" value="Tetracycline Repressor, domain 2"/>
    <property type="match status" value="1"/>
</dbReference>
<dbReference type="InterPro" id="IPR009057">
    <property type="entry name" value="Homeodomain-like_sf"/>
</dbReference>
<accession>A0A261GC05</accession>
<evidence type="ECO:0000259" key="5">
    <source>
        <dbReference type="PROSITE" id="PS50977"/>
    </source>
</evidence>
<dbReference type="PANTHER" id="PTHR30055">
    <property type="entry name" value="HTH-TYPE TRANSCRIPTIONAL REGULATOR RUTR"/>
    <property type="match status" value="1"/>
</dbReference>
<evidence type="ECO:0000256" key="2">
    <source>
        <dbReference type="ARBA" id="ARBA00023125"/>
    </source>
</evidence>
<feature type="domain" description="HTH tetR-type" evidence="5">
    <location>
        <begin position="49"/>
        <end position="109"/>
    </location>
</feature>
<dbReference type="InterPro" id="IPR001647">
    <property type="entry name" value="HTH_TetR"/>
</dbReference>
<dbReference type="GO" id="GO:0000976">
    <property type="term" value="F:transcription cis-regulatory region binding"/>
    <property type="evidence" value="ECO:0007669"/>
    <property type="project" value="TreeGrafter"/>
</dbReference>
<gene>
    <name evidence="6" type="ORF">BEUL_1005</name>
</gene>
<comment type="caution">
    <text evidence="6">The sequence shown here is derived from an EMBL/GenBank/DDBJ whole genome shotgun (WGS) entry which is preliminary data.</text>
</comment>
<keyword evidence="3" id="KW-0804">Transcription</keyword>
<keyword evidence="1" id="KW-0805">Transcription regulation</keyword>
<dbReference type="PRINTS" id="PR00455">
    <property type="entry name" value="HTHTETR"/>
</dbReference>
<reference evidence="6 7" key="1">
    <citation type="journal article" date="2017" name="BMC Genomics">
        <title>Comparative genomic and phylogenomic analyses of the Bifidobacteriaceae family.</title>
        <authorList>
            <person name="Lugli G.A."/>
            <person name="Milani C."/>
            <person name="Turroni F."/>
            <person name="Duranti S."/>
            <person name="Mancabelli L."/>
            <person name="Mangifesta M."/>
            <person name="Ferrario C."/>
            <person name="Modesto M."/>
            <person name="Mattarelli P."/>
            <person name="Jiri K."/>
            <person name="van Sinderen D."/>
            <person name="Ventura M."/>
        </authorList>
    </citation>
    <scope>NUCLEOTIDE SEQUENCE [LARGE SCALE GENOMIC DNA]</scope>
    <source>
        <strain evidence="6 7">DSM 100216</strain>
    </source>
</reference>
<feature type="DNA-binding region" description="H-T-H motif" evidence="4">
    <location>
        <begin position="72"/>
        <end position="91"/>
    </location>
</feature>
<dbReference type="GO" id="GO:0003700">
    <property type="term" value="F:DNA-binding transcription factor activity"/>
    <property type="evidence" value="ECO:0007669"/>
    <property type="project" value="TreeGrafter"/>
</dbReference>
<dbReference type="EMBL" id="MWWZ01000005">
    <property type="protein sequence ID" value="OZG68695.1"/>
    <property type="molecule type" value="Genomic_DNA"/>
</dbReference>
<evidence type="ECO:0000256" key="1">
    <source>
        <dbReference type="ARBA" id="ARBA00023015"/>
    </source>
</evidence>
<dbReference type="PROSITE" id="PS50977">
    <property type="entry name" value="HTH_TETR_2"/>
    <property type="match status" value="1"/>
</dbReference>
<evidence type="ECO:0000313" key="6">
    <source>
        <dbReference type="EMBL" id="OZG68695.1"/>
    </source>
</evidence>
<keyword evidence="2 4" id="KW-0238">DNA-binding</keyword>
<evidence type="ECO:0000313" key="7">
    <source>
        <dbReference type="Proteomes" id="UP000216057"/>
    </source>
</evidence>
<name>A0A261GC05_9BIFI</name>
<proteinExistence type="predicted"/>
<evidence type="ECO:0000256" key="3">
    <source>
        <dbReference type="ARBA" id="ARBA00023163"/>
    </source>
</evidence>
<organism evidence="6 7">
    <name type="scientific">Bifidobacterium eulemuris</name>
    <dbReference type="NCBI Taxonomy" id="1765219"/>
    <lineage>
        <taxon>Bacteria</taxon>
        <taxon>Bacillati</taxon>
        <taxon>Actinomycetota</taxon>
        <taxon>Actinomycetes</taxon>
        <taxon>Bifidobacteriales</taxon>
        <taxon>Bifidobacteriaceae</taxon>
        <taxon>Bifidobacterium</taxon>
    </lineage>
</organism>
<dbReference type="AlphaFoldDB" id="A0A261GC05"/>
<dbReference type="Pfam" id="PF00440">
    <property type="entry name" value="TetR_N"/>
    <property type="match status" value="1"/>
</dbReference>
<sequence>MSIVCWTTPSCRSEGVFGDGSPVGDARYTLVRMVNSGNVKQKRVRKSPQERRDEIVEAATRLVGERGFNGISLKDVADEVGMSQPGLLHYIGTKEGLLSMLVTDSYDTTGTPDDFLKSGLPGSDPDAPSFPSYLRFLVRHNASRRMMVQMYMILQTESLNPDHPLHEYFSNRPESVWDYYSRFPWRIPEQLGSWDEGMKPVVRQCIEAMDGIQLRWLRKPPIDMYDEWLVFERMIFPSPMWDRYR</sequence>
<evidence type="ECO:0000256" key="4">
    <source>
        <dbReference type="PROSITE-ProRule" id="PRU00335"/>
    </source>
</evidence>
<protein>
    <submittedName>
        <fullName evidence="6">AcrR family transcriptional regulator</fullName>
    </submittedName>
</protein>
<dbReference type="PANTHER" id="PTHR30055:SF234">
    <property type="entry name" value="HTH-TYPE TRANSCRIPTIONAL REGULATOR BETI"/>
    <property type="match status" value="1"/>
</dbReference>
<dbReference type="SUPFAM" id="SSF46689">
    <property type="entry name" value="Homeodomain-like"/>
    <property type="match status" value="1"/>
</dbReference>
<dbReference type="Proteomes" id="UP000216057">
    <property type="component" value="Unassembled WGS sequence"/>
</dbReference>
<dbReference type="InterPro" id="IPR050109">
    <property type="entry name" value="HTH-type_TetR-like_transc_reg"/>
</dbReference>